<dbReference type="InterPro" id="IPR036640">
    <property type="entry name" value="ABC1_TM_sf"/>
</dbReference>
<dbReference type="GO" id="GO:0005524">
    <property type="term" value="F:ATP binding"/>
    <property type="evidence" value="ECO:0007669"/>
    <property type="project" value="InterPro"/>
</dbReference>
<dbReference type="SUPFAM" id="SSF90123">
    <property type="entry name" value="ABC transporter transmembrane region"/>
    <property type="match status" value="1"/>
</dbReference>
<evidence type="ECO:0000313" key="7">
    <source>
        <dbReference type="EMBL" id="GAI98271.1"/>
    </source>
</evidence>
<feature type="transmembrane region" description="Helical" evidence="5">
    <location>
        <begin position="152"/>
        <end position="169"/>
    </location>
</feature>
<comment type="caution">
    <text evidence="7">The sequence shown here is derived from an EMBL/GenBank/DDBJ whole genome shotgun (WGS) entry which is preliminary data.</text>
</comment>
<feature type="domain" description="ABC transmembrane type-1" evidence="6">
    <location>
        <begin position="1"/>
        <end position="188"/>
    </location>
</feature>
<dbReference type="AlphaFoldDB" id="X1U3R3"/>
<feature type="non-terminal residue" evidence="7">
    <location>
        <position position="270"/>
    </location>
</feature>
<dbReference type="Pfam" id="PF00664">
    <property type="entry name" value="ABC_membrane"/>
    <property type="match status" value="1"/>
</dbReference>
<dbReference type="CDD" id="cd18544">
    <property type="entry name" value="ABC_6TM_TmrA_like"/>
    <property type="match status" value="1"/>
</dbReference>
<dbReference type="GO" id="GO:0016020">
    <property type="term" value="C:membrane"/>
    <property type="evidence" value="ECO:0007669"/>
    <property type="project" value="UniProtKB-SubCell"/>
</dbReference>
<dbReference type="InterPro" id="IPR039421">
    <property type="entry name" value="Type_1_exporter"/>
</dbReference>
<dbReference type="InterPro" id="IPR003439">
    <property type="entry name" value="ABC_transporter-like_ATP-bd"/>
</dbReference>
<name>X1U3R3_9ZZZZ</name>
<dbReference type="Gene3D" id="3.40.50.300">
    <property type="entry name" value="P-loop containing nucleotide triphosphate hydrolases"/>
    <property type="match status" value="1"/>
</dbReference>
<dbReference type="PANTHER" id="PTHR43394:SF1">
    <property type="entry name" value="ATP-BINDING CASSETTE SUB-FAMILY B MEMBER 10, MITOCHONDRIAL"/>
    <property type="match status" value="1"/>
</dbReference>
<proteinExistence type="predicted"/>
<dbReference type="InterPro" id="IPR011527">
    <property type="entry name" value="ABC1_TM_dom"/>
</dbReference>
<dbReference type="GO" id="GO:0016887">
    <property type="term" value="F:ATP hydrolysis activity"/>
    <property type="evidence" value="ECO:0007669"/>
    <property type="project" value="InterPro"/>
</dbReference>
<organism evidence="7">
    <name type="scientific">marine sediment metagenome</name>
    <dbReference type="NCBI Taxonomy" id="412755"/>
    <lineage>
        <taxon>unclassified sequences</taxon>
        <taxon>metagenomes</taxon>
        <taxon>ecological metagenomes</taxon>
    </lineage>
</organism>
<feature type="transmembrane region" description="Helical" evidence="5">
    <location>
        <begin position="123"/>
        <end position="146"/>
    </location>
</feature>
<dbReference type="Pfam" id="PF00005">
    <property type="entry name" value="ABC_tran"/>
    <property type="match status" value="1"/>
</dbReference>
<evidence type="ECO:0000259" key="6">
    <source>
        <dbReference type="PROSITE" id="PS50929"/>
    </source>
</evidence>
<sequence>RLVTRVTNDVAVINEMFTNVIVALFKDIFILTGVIIIMFLLNWQLALVIMIVAPILVAVTIIFRNRVRKAYRWVRITVAKINVYLQENISGMRVVQLFTRERENMRRFMDINRENFDANMSQLIVFATFRPLIDLIFAFALALIIWFGGCRVIEQTLTFGALVAFLAYVEKFFQPIRDMSEKYNILQAAMASSERVFLLLDKKEELEVTRVKRALRKVKGRIDFDKVWFAYNNENYVLRDISFSVEPGKSLAIVGATGAGKTSLINLLLR</sequence>
<evidence type="ECO:0000256" key="2">
    <source>
        <dbReference type="ARBA" id="ARBA00022692"/>
    </source>
</evidence>
<evidence type="ECO:0000256" key="1">
    <source>
        <dbReference type="ARBA" id="ARBA00004141"/>
    </source>
</evidence>
<dbReference type="PANTHER" id="PTHR43394">
    <property type="entry name" value="ATP-DEPENDENT PERMEASE MDL1, MITOCHONDRIAL"/>
    <property type="match status" value="1"/>
</dbReference>
<dbReference type="SUPFAM" id="SSF52540">
    <property type="entry name" value="P-loop containing nucleoside triphosphate hydrolases"/>
    <property type="match status" value="1"/>
</dbReference>
<evidence type="ECO:0000256" key="5">
    <source>
        <dbReference type="SAM" id="Phobius"/>
    </source>
</evidence>
<evidence type="ECO:0000256" key="3">
    <source>
        <dbReference type="ARBA" id="ARBA00022989"/>
    </source>
</evidence>
<accession>X1U3R3</accession>
<protein>
    <recommendedName>
        <fullName evidence="6">ABC transmembrane type-1 domain-containing protein</fullName>
    </recommendedName>
</protein>
<feature type="non-terminal residue" evidence="7">
    <location>
        <position position="1"/>
    </location>
</feature>
<reference evidence="7" key="1">
    <citation type="journal article" date="2014" name="Front. Microbiol.">
        <title>High frequency of phylogenetically diverse reductive dehalogenase-homologous genes in deep subseafloor sedimentary metagenomes.</title>
        <authorList>
            <person name="Kawai M."/>
            <person name="Futagami T."/>
            <person name="Toyoda A."/>
            <person name="Takaki Y."/>
            <person name="Nishi S."/>
            <person name="Hori S."/>
            <person name="Arai W."/>
            <person name="Tsubouchi T."/>
            <person name="Morono Y."/>
            <person name="Uchiyama I."/>
            <person name="Ito T."/>
            <person name="Fujiyama A."/>
            <person name="Inagaki F."/>
            <person name="Takami H."/>
        </authorList>
    </citation>
    <scope>NUCLEOTIDE SEQUENCE</scope>
    <source>
        <strain evidence="7">Expedition CK06-06</strain>
    </source>
</reference>
<keyword evidence="3 5" id="KW-1133">Transmembrane helix</keyword>
<evidence type="ECO:0000256" key="4">
    <source>
        <dbReference type="ARBA" id="ARBA00023136"/>
    </source>
</evidence>
<dbReference type="InterPro" id="IPR027417">
    <property type="entry name" value="P-loop_NTPase"/>
</dbReference>
<keyword evidence="4 5" id="KW-0472">Membrane</keyword>
<comment type="subcellular location">
    <subcellularLocation>
        <location evidence="1">Membrane</location>
        <topology evidence="1">Multi-pass membrane protein</topology>
    </subcellularLocation>
</comment>
<gene>
    <name evidence="7" type="ORF">S12H4_35374</name>
</gene>
<dbReference type="EMBL" id="BARW01021003">
    <property type="protein sequence ID" value="GAI98271.1"/>
    <property type="molecule type" value="Genomic_DNA"/>
</dbReference>
<dbReference type="PROSITE" id="PS50929">
    <property type="entry name" value="ABC_TM1F"/>
    <property type="match status" value="1"/>
</dbReference>
<feature type="transmembrane region" description="Helical" evidence="5">
    <location>
        <begin position="45"/>
        <end position="63"/>
    </location>
</feature>
<feature type="transmembrane region" description="Helical" evidence="5">
    <location>
        <begin position="20"/>
        <end position="39"/>
    </location>
</feature>
<dbReference type="GO" id="GO:0015421">
    <property type="term" value="F:ABC-type oligopeptide transporter activity"/>
    <property type="evidence" value="ECO:0007669"/>
    <property type="project" value="TreeGrafter"/>
</dbReference>
<keyword evidence="2 5" id="KW-0812">Transmembrane</keyword>
<dbReference type="Gene3D" id="1.20.1560.10">
    <property type="entry name" value="ABC transporter type 1, transmembrane domain"/>
    <property type="match status" value="1"/>
</dbReference>